<keyword evidence="2 5" id="KW-0812">Transmembrane</keyword>
<gene>
    <name evidence="7" type="ORF">PMAYCL1PPCAC_30201</name>
    <name evidence="8" type="ORF">PMAYCL1PPCAC_33444</name>
</gene>
<feature type="non-terminal residue" evidence="7">
    <location>
        <position position="327"/>
    </location>
</feature>
<feature type="transmembrane region" description="Helical" evidence="5">
    <location>
        <begin position="260"/>
        <end position="283"/>
    </location>
</feature>
<dbReference type="SUPFAM" id="SSF81321">
    <property type="entry name" value="Family A G protein-coupled receptor-like"/>
    <property type="match status" value="1"/>
</dbReference>
<reference evidence="7" key="2">
    <citation type="submission" date="2023-06" db="EMBL/GenBank/DDBJ databases">
        <title>Genome assembly of Pristionchus species.</title>
        <authorList>
            <person name="Yoshida K."/>
            <person name="Sommer R.J."/>
        </authorList>
    </citation>
    <scope>NUCLEOTIDE SEQUENCE</scope>
    <source>
        <strain evidence="7">RS5460</strain>
    </source>
</reference>
<evidence type="ECO:0000256" key="1">
    <source>
        <dbReference type="ARBA" id="ARBA00004370"/>
    </source>
</evidence>
<evidence type="ECO:0000313" key="8">
    <source>
        <dbReference type="EMBL" id="GMR63249.1"/>
    </source>
</evidence>
<dbReference type="PANTHER" id="PTHR22718">
    <property type="entry name" value="SERPENTINE RECEPTOR, CLASS X"/>
    <property type="match status" value="1"/>
</dbReference>
<comment type="caution">
    <text evidence="7">The sequence shown here is derived from an EMBL/GenBank/DDBJ whole genome shotgun (WGS) entry which is preliminary data.</text>
</comment>
<dbReference type="EMBL" id="BTRK01000006">
    <property type="protein sequence ID" value="GMR60006.1"/>
    <property type="molecule type" value="Genomic_DNA"/>
</dbReference>
<sequence length="327" mass="36684">ILCSDNLICEVNCKSTGVVAARNTGKYLALLLLESIFGLIVAFSNLLLILILIVGRRRLMKNNFYVVLANLVVCTSLKAGVELGFIVPYYVLQSDGEKKVVADHHCVQAKGYFSGPYELLIFNVSVCADYGVLFFSVLIAINRFLAVTKPPEDSRSVRHPGLKTGLSCVLVWLCSMIIPIPFFIFDCQYFYDNKLQVYYNTCSNFDNDLSIALLKCLIYLSYLCALVVLLLYLLILRSLRKQRRSMNSPSRQTSNAQLQLLKQSIVVFALYGASILCVFAMSFVRPGFIMGAFDIAYVENLLNLSIAAVYPICFLALSGEMRRLQMR</sequence>
<feature type="domain" description="G-protein coupled receptors family 1 profile" evidence="6">
    <location>
        <begin position="44"/>
        <end position="314"/>
    </location>
</feature>
<comment type="subcellular location">
    <subcellularLocation>
        <location evidence="1">Membrane</location>
    </subcellularLocation>
</comment>
<reference evidence="9" key="1">
    <citation type="submission" date="2022-10" db="EMBL/GenBank/DDBJ databases">
        <title>Genome assembly of Pristionchus species.</title>
        <authorList>
            <person name="Yoshida K."/>
            <person name="Sommer R.J."/>
        </authorList>
    </citation>
    <scope>NUCLEOTIDE SEQUENCE [LARGE SCALE GENOMIC DNA]</scope>
    <source>
        <strain evidence="8 9">RS5460</strain>
    </source>
</reference>
<dbReference type="AlphaFoldDB" id="A0AAN5DAN5"/>
<feature type="transmembrane region" description="Helical" evidence="5">
    <location>
        <begin position="166"/>
        <end position="191"/>
    </location>
</feature>
<dbReference type="GO" id="GO:0016020">
    <property type="term" value="C:membrane"/>
    <property type="evidence" value="ECO:0007669"/>
    <property type="project" value="UniProtKB-SubCell"/>
</dbReference>
<dbReference type="Gene3D" id="1.20.1070.10">
    <property type="entry name" value="Rhodopsin 7-helix transmembrane proteins"/>
    <property type="match status" value="1"/>
</dbReference>
<evidence type="ECO:0000313" key="9">
    <source>
        <dbReference type="Proteomes" id="UP001328107"/>
    </source>
</evidence>
<dbReference type="EMBL" id="BTRK01000034">
    <property type="protein sequence ID" value="GMR63249.1"/>
    <property type="molecule type" value="Genomic_DNA"/>
</dbReference>
<evidence type="ECO:0000313" key="7">
    <source>
        <dbReference type="EMBL" id="GMR60006.1"/>
    </source>
</evidence>
<dbReference type="InterPro" id="IPR000276">
    <property type="entry name" value="GPCR_Rhodpsn"/>
</dbReference>
<evidence type="ECO:0000256" key="4">
    <source>
        <dbReference type="ARBA" id="ARBA00023136"/>
    </source>
</evidence>
<evidence type="ECO:0000259" key="6">
    <source>
        <dbReference type="PROSITE" id="PS50262"/>
    </source>
</evidence>
<evidence type="ECO:0000256" key="5">
    <source>
        <dbReference type="SAM" id="Phobius"/>
    </source>
</evidence>
<dbReference type="PROSITE" id="PS50262">
    <property type="entry name" value="G_PROTEIN_RECEP_F1_2"/>
    <property type="match status" value="1"/>
</dbReference>
<dbReference type="InterPro" id="IPR019430">
    <property type="entry name" value="7TM_GPCR_serpentine_rcpt_Srx"/>
</dbReference>
<feature type="non-terminal residue" evidence="7">
    <location>
        <position position="1"/>
    </location>
</feature>
<accession>A0AAN5DAN5</accession>
<dbReference type="PRINTS" id="PR00237">
    <property type="entry name" value="GPCRRHODOPSN"/>
</dbReference>
<feature type="transmembrane region" description="Helical" evidence="5">
    <location>
        <begin position="120"/>
        <end position="145"/>
    </location>
</feature>
<proteinExistence type="predicted"/>
<keyword evidence="9" id="KW-1185">Reference proteome</keyword>
<feature type="transmembrane region" description="Helical" evidence="5">
    <location>
        <begin position="65"/>
        <end position="91"/>
    </location>
</feature>
<dbReference type="Proteomes" id="UP001328107">
    <property type="component" value="Unassembled WGS sequence"/>
</dbReference>
<organism evidence="7 9">
    <name type="scientific">Pristionchus mayeri</name>
    <dbReference type="NCBI Taxonomy" id="1317129"/>
    <lineage>
        <taxon>Eukaryota</taxon>
        <taxon>Metazoa</taxon>
        <taxon>Ecdysozoa</taxon>
        <taxon>Nematoda</taxon>
        <taxon>Chromadorea</taxon>
        <taxon>Rhabditida</taxon>
        <taxon>Rhabditina</taxon>
        <taxon>Diplogasteromorpha</taxon>
        <taxon>Diplogasteroidea</taxon>
        <taxon>Neodiplogasteridae</taxon>
        <taxon>Pristionchus</taxon>
    </lineage>
</organism>
<dbReference type="Pfam" id="PF10328">
    <property type="entry name" value="7TM_GPCR_Srx"/>
    <property type="match status" value="1"/>
</dbReference>
<dbReference type="GO" id="GO:0004930">
    <property type="term" value="F:G protein-coupled receptor activity"/>
    <property type="evidence" value="ECO:0007669"/>
    <property type="project" value="InterPro"/>
</dbReference>
<dbReference type="PANTHER" id="PTHR22718:SF25">
    <property type="entry name" value="G-PROTEIN COUPLED RECEPTORS FAMILY 1 PROFILE DOMAIN-CONTAINING PROTEIN"/>
    <property type="match status" value="1"/>
</dbReference>
<keyword evidence="4 5" id="KW-0472">Membrane</keyword>
<evidence type="ECO:0000256" key="2">
    <source>
        <dbReference type="ARBA" id="ARBA00022692"/>
    </source>
</evidence>
<keyword evidence="3 5" id="KW-1133">Transmembrane helix</keyword>
<evidence type="ECO:0000256" key="3">
    <source>
        <dbReference type="ARBA" id="ARBA00022989"/>
    </source>
</evidence>
<feature type="transmembrane region" description="Helical" evidence="5">
    <location>
        <begin position="211"/>
        <end position="239"/>
    </location>
</feature>
<protein>
    <recommendedName>
        <fullName evidence="6">G-protein coupled receptors family 1 profile domain-containing protein</fullName>
    </recommendedName>
</protein>
<name>A0AAN5DAN5_9BILA</name>
<feature type="transmembrane region" description="Helical" evidence="5">
    <location>
        <begin position="295"/>
        <end position="317"/>
    </location>
</feature>
<dbReference type="InterPro" id="IPR017452">
    <property type="entry name" value="GPCR_Rhodpsn_7TM"/>
</dbReference>
<feature type="transmembrane region" description="Helical" evidence="5">
    <location>
        <begin position="27"/>
        <end position="53"/>
    </location>
</feature>